<dbReference type="Proteomes" id="UP000189549">
    <property type="component" value="Unassembled WGS sequence"/>
</dbReference>
<sequence>MSTIHKIIKMNEQYDTVKQGKLKLKESEPFFLVIFSLLTILNTATLSIYTKIEASVDAAIFDEFFTLKLKTDETLMH</sequence>
<organism evidence="2 3">
    <name type="scientific">Rodentibacter ratti</name>
    <dbReference type="NCBI Taxonomy" id="1906745"/>
    <lineage>
        <taxon>Bacteria</taxon>
        <taxon>Pseudomonadati</taxon>
        <taxon>Pseudomonadota</taxon>
        <taxon>Gammaproteobacteria</taxon>
        <taxon>Pasteurellales</taxon>
        <taxon>Pasteurellaceae</taxon>
        <taxon>Rodentibacter</taxon>
    </lineage>
</organism>
<name>A0A1V3LBR7_9PAST</name>
<accession>A0A1V3LBR7</accession>
<protein>
    <submittedName>
        <fullName evidence="2">Uncharacterized protein</fullName>
    </submittedName>
</protein>
<comment type="caution">
    <text evidence="2">The sequence shown here is derived from an EMBL/GenBank/DDBJ whole genome shotgun (WGS) entry which is preliminary data.</text>
</comment>
<keyword evidence="1" id="KW-0472">Membrane</keyword>
<keyword evidence="1" id="KW-1133">Transmembrane helix</keyword>
<gene>
    <name evidence="2" type="ORF">BKG93_01080</name>
</gene>
<feature type="transmembrane region" description="Helical" evidence="1">
    <location>
        <begin position="30"/>
        <end position="49"/>
    </location>
</feature>
<keyword evidence="1" id="KW-0812">Transmembrane</keyword>
<dbReference type="AlphaFoldDB" id="A0A1V3LBR7"/>
<evidence type="ECO:0000313" key="3">
    <source>
        <dbReference type="Proteomes" id="UP000189549"/>
    </source>
</evidence>
<reference evidence="2 3" key="1">
    <citation type="submission" date="2016-10" db="EMBL/GenBank/DDBJ databases">
        <title>Rodentibacter gen. nov. and new species.</title>
        <authorList>
            <person name="Christensen H."/>
        </authorList>
    </citation>
    <scope>NUCLEOTIDE SEQUENCE [LARGE SCALE GENOMIC DNA]</scope>
    <source>
        <strain evidence="2 3">Ppn157</strain>
    </source>
</reference>
<evidence type="ECO:0000256" key="1">
    <source>
        <dbReference type="SAM" id="Phobius"/>
    </source>
</evidence>
<dbReference type="EMBL" id="MLAH01000007">
    <property type="protein sequence ID" value="OOF87550.1"/>
    <property type="molecule type" value="Genomic_DNA"/>
</dbReference>
<evidence type="ECO:0000313" key="2">
    <source>
        <dbReference type="EMBL" id="OOF87550.1"/>
    </source>
</evidence>
<proteinExistence type="predicted"/>
<dbReference type="RefSeq" id="WP_077475095.1">
    <property type="nucleotide sequence ID" value="NZ_MLAH01000007.1"/>
</dbReference>